<dbReference type="GO" id="GO:0043328">
    <property type="term" value="P:protein transport to vacuole involved in ubiquitin-dependent protein catabolic process via the multivesicular body sorting pathway"/>
    <property type="evidence" value="ECO:0007669"/>
    <property type="project" value="TreeGrafter"/>
</dbReference>
<dbReference type="SUPFAM" id="SSF46785">
    <property type="entry name" value="Winged helix' DNA-binding domain"/>
    <property type="match status" value="2"/>
</dbReference>
<dbReference type="InterPro" id="IPR040608">
    <property type="entry name" value="Snf8/Vps36"/>
</dbReference>
<keyword evidence="2" id="KW-0653">Protein transport</keyword>
<dbReference type="InterPro" id="IPR016689">
    <property type="entry name" value="ESCRT-2_cplx_Snf8"/>
</dbReference>
<dbReference type="GO" id="GO:0006623">
    <property type="term" value="P:protein targeting to vacuole"/>
    <property type="evidence" value="ECO:0007669"/>
    <property type="project" value="EnsemblFungi"/>
</dbReference>
<gene>
    <name evidence="3" type="ORF">DM01DRAFT_1318711</name>
</gene>
<organism evidence="3 4">
    <name type="scientific">Hesseltinella vesiculosa</name>
    <dbReference type="NCBI Taxonomy" id="101127"/>
    <lineage>
        <taxon>Eukaryota</taxon>
        <taxon>Fungi</taxon>
        <taxon>Fungi incertae sedis</taxon>
        <taxon>Mucoromycota</taxon>
        <taxon>Mucoromycotina</taxon>
        <taxon>Mucoromycetes</taxon>
        <taxon>Mucorales</taxon>
        <taxon>Cunninghamellaceae</taxon>
        <taxon>Hesseltinella</taxon>
    </lineage>
</organism>
<comment type="subunit">
    <text evidence="2">Component of the endosomal sorting complex required for transport II (ESCRT-II).</text>
</comment>
<dbReference type="Gene3D" id="1.10.10.10">
    <property type="entry name" value="Winged helix-like DNA-binding domain superfamily/Winged helix DNA-binding domain"/>
    <property type="match status" value="2"/>
</dbReference>
<dbReference type="STRING" id="101127.A0A1X2GNN6"/>
<dbReference type="PIRSF" id="PIRSF017215">
    <property type="entry name" value="ESCRT2_Vps22"/>
    <property type="match status" value="1"/>
</dbReference>
<keyword evidence="3" id="KW-0238">DNA-binding</keyword>
<dbReference type="InterPro" id="IPR036390">
    <property type="entry name" value="WH_DNA-bd_sf"/>
</dbReference>
<name>A0A1X2GNN6_9FUNG</name>
<evidence type="ECO:0000256" key="1">
    <source>
        <dbReference type="ARBA" id="ARBA00009834"/>
    </source>
</evidence>
<reference evidence="3 4" key="1">
    <citation type="submission" date="2016-07" db="EMBL/GenBank/DDBJ databases">
        <title>Pervasive Adenine N6-methylation of Active Genes in Fungi.</title>
        <authorList>
            <consortium name="DOE Joint Genome Institute"/>
            <person name="Mondo S.J."/>
            <person name="Dannebaum R.O."/>
            <person name="Kuo R.C."/>
            <person name="Labutti K."/>
            <person name="Haridas S."/>
            <person name="Kuo A."/>
            <person name="Salamov A."/>
            <person name="Ahrendt S.R."/>
            <person name="Lipzen A."/>
            <person name="Sullivan W."/>
            <person name="Andreopoulos W.B."/>
            <person name="Clum A."/>
            <person name="Lindquist E."/>
            <person name="Daum C."/>
            <person name="Ramamoorthy G.K."/>
            <person name="Gryganskyi A."/>
            <person name="Culley D."/>
            <person name="Magnuson J.K."/>
            <person name="James T.Y."/>
            <person name="O'Malley M.A."/>
            <person name="Stajich J.E."/>
            <person name="Spatafora J.W."/>
            <person name="Visel A."/>
            <person name="Grigoriev I.V."/>
        </authorList>
    </citation>
    <scope>NUCLEOTIDE SEQUENCE [LARGE SCALE GENOMIC DNA]</scope>
    <source>
        <strain evidence="3 4">NRRL 3301</strain>
    </source>
</reference>
<keyword evidence="2" id="KW-0813">Transport</keyword>
<keyword evidence="4" id="KW-1185">Reference proteome</keyword>
<dbReference type="GO" id="GO:0000814">
    <property type="term" value="C:ESCRT II complex"/>
    <property type="evidence" value="ECO:0007669"/>
    <property type="project" value="UniProtKB-UniRule"/>
</dbReference>
<evidence type="ECO:0000313" key="3">
    <source>
        <dbReference type="EMBL" id="ORX58027.1"/>
    </source>
</evidence>
<dbReference type="Proteomes" id="UP000242146">
    <property type="component" value="Unassembled WGS sequence"/>
</dbReference>
<dbReference type="PANTHER" id="PTHR12806">
    <property type="entry name" value="EAP30 SUBUNIT OF ELL COMPLEX"/>
    <property type="match status" value="1"/>
</dbReference>
<dbReference type="GO" id="GO:0003677">
    <property type="term" value="F:DNA binding"/>
    <property type="evidence" value="ECO:0007669"/>
    <property type="project" value="UniProtKB-KW"/>
</dbReference>
<comment type="similarity">
    <text evidence="1 2">Belongs to the SNF8 family.</text>
</comment>
<evidence type="ECO:0000313" key="4">
    <source>
        <dbReference type="Proteomes" id="UP000242146"/>
    </source>
</evidence>
<protein>
    <recommendedName>
        <fullName evidence="2">Vacuolar-sorting protein SNF8</fullName>
    </recommendedName>
</protein>
<dbReference type="PANTHER" id="PTHR12806:SF0">
    <property type="entry name" value="VACUOLAR-SORTING PROTEIN SNF8"/>
    <property type="match status" value="1"/>
</dbReference>
<dbReference type="EMBL" id="MCGT01000007">
    <property type="protein sequence ID" value="ORX58027.1"/>
    <property type="molecule type" value="Genomic_DNA"/>
</dbReference>
<dbReference type="GO" id="GO:0000122">
    <property type="term" value="P:negative regulation of transcription by RNA polymerase II"/>
    <property type="evidence" value="ECO:0007669"/>
    <property type="project" value="EnsemblFungi"/>
</dbReference>
<dbReference type="GO" id="GO:1904669">
    <property type="term" value="P:ATP export"/>
    <property type="evidence" value="ECO:0007669"/>
    <property type="project" value="EnsemblFungi"/>
</dbReference>
<proteinExistence type="inferred from homology"/>
<dbReference type="InterPro" id="IPR036388">
    <property type="entry name" value="WH-like_DNA-bd_sf"/>
</dbReference>
<dbReference type="FunFam" id="1.10.10.10:FF:000085">
    <property type="entry name" value="Vacuolar-sorting protein SNF8"/>
    <property type="match status" value="1"/>
</dbReference>
<dbReference type="Pfam" id="PF04157">
    <property type="entry name" value="EAP30"/>
    <property type="match status" value="1"/>
</dbReference>
<evidence type="ECO:0000256" key="2">
    <source>
        <dbReference type="PIRNR" id="PIRNR017215"/>
    </source>
</evidence>
<dbReference type="AlphaFoldDB" id="A0A1X2GNN6"/>
<comment type="caution">
    <text evidence="3">The sequence shown here is derived from an EMBL/GenBank/DDBJ whole genome shotgun (WGS) entry which is preliminary data.</text>
</comment>
<comment type="function">
    <text evidence="2">Component of the endosomal sorting complex required for transport II (ESCRT-II), which is required for multivesicular body (MVB) formation and sorting of endosomal cargo proteins into MVBs.</text>
</comment>
<sequence>MRRRQAGLAHTQRKERLDRDFQQIGDTIAANEMEQLQKQMDVFKQNLEEFAWKHRLDIKKNPVFRSHFQQMCANIGVDPLASNKGFWADMLGVGDFYYELGVQVIEACMRTRTRDGGLTDLNALTRMVEQMRVKEGMKRQEVVEDDIIRAIHTLKPLSGGFEVVKIGEKKMVRSVPKELDKDQTGLLILAQKNGYVNVSLIQKELRWDMPRIEKGLDLLLLDGLVWVDQQGQGGYDYWVVSYFAMLD</sequence>
<accession>A0A1X2GNN6</accession>
<dbReference type="Gene3D" id="6.10.140.180">
    <property type="match status" value="1"/>
</dbReference>
<dbReference type="OrthoDB" id="283883at2759"/>